<feature type="coiled-coil region" evidence="1">
    <location>
        <begin position="92"/>
        <end position="188"/>
    </location>
</feature>
<dbReference type="Pfam" id="PF11740">
    <property type="entry name" value="KfrA_N"/>
    <property type="match status" value="1"/>
</dbReference>
<dbReference type="AlphaFoldDB" id="A0A2Z4RJF7"/>
<dbReference type="Proteomes" id="UP000250299">
    <property type="component" value="Chromosome"/>
</dbReference>
<keyword evidence="1" id="KW-0175">Coiled coil</keyword>
<accession>A0A2Z4RJF7</accession>
<name>A0A2Z4RJF7_PSEPU</name>
<organism evidence="3 4">
    <name type="scientific">Pseudomonas putida</name>
    <name type="common">Arthrobacter siderocapsulatus</name>
    <dbReference type="NCBI Taxonomy" id="303"/>
    <lineage>
        <taxon>Bacteria</taxon>
        <taxon>Pseudomonadati</taxon>
        <taxon>Pseudomonadota</taxon>
        <taxon>Gammaproteobacteria</taxon>
        <taxon>Pseudomonadales</taxon>
        <taxon>Pseudomonadaceae</taxon>
        <taxon>Pseudomonas</taxon>
    </lineage>
</organism>
<sequence length="240" mass="27758">MARTGINKQLVQQAKTALLAQGKRPTIDALRIALGNTGSKSTISHYLKELDEPPKATLERLTEPLAQLVQSLGEQLQAEANEQLSKTQAQFLLETTQLNAQLQRAQQHLEDQQHSIDKLTERRLTEQQQWQEATRRMEQQAQELSLAQQNNHELTRMLQEQHTKIALLENEQQHANLAFEQFRQARQELHDAIIQQHAKQITLLMEERRQQADLLLSSQKELVNLNRENARLLQQLQKIL</sequence>
<evidence type="ECO:0000256" key="1">
    <source>
        <dbReference type="SAM" id="Coils"/>
    </source>
</evidence>
<protein>
    <submittedName>
        <fullName evidence="3">Cointegrate resolution protein T</fullName>
    </submittedName>
</protein>
<feature type="domain" description="KfrA N-terminal DNA-binding" evidence="2">
    <location>
        <begin position="8"/>
        <end position="113"/>
    </location>
</feature>
<reference evidence="3 4" key="1">
    <citation type="submission" date="2018-05" db="EMBL/GenBank/DDBJ databases">
        <title>Whole genome sequence of Pseudomonas putida JBC17.</title>
        <authorList>
            <person name="Lee Y.H."/>
            <person name="David K."/>
        </authorList>
    </citation>
    <scope>NUCLEOTIDE SEQUENCE [LARGE SCALE GENOMIC DNA]</scope>
    <source>
        <strain evidence="3 4">JBC17</strain>
    </source>
</reference>
<dbReference type="EMBL" id="CP029693">
    <property type="protein sequence ID" value="AWY40134.1"/>
    <property type="molecule type" value="Genomic_DNA"/>
</dbReference>
<evidence type="ECO:0000313" key="3">
    <source>
        <dbReference type="EMBL" id="AWY40134.1"/>
    </source>
</evidence>
<gene>
    <name evidence="3" type="ORF">DKY63_09575</name>
</gene>
<dbReference type="InterPro" id="IPR021104">
    <property type="entry name" value="KfrA_DNA-bd_N"/>
</dbReference>
<proteinExistence type="predicted"/>
<dbReference type="OrthoDB" id="7015148at2"/>
<dbReference type="RefSeq" id="WP_096511963.1">
    <property type="nucleotide sequence ID" value="NZ_CP029693.1"/>
</dbReference>
<evidence type="ECO:0000313" key="4">
    <source>
        <dbReference type="Proteomes" id="UP000250299"/>
    </source>
</evidence>
<evidence type="ECO:0000259" key="2">
    <source>
        <dbReference type="Pfam" id="PF11740"/>
    </source>
</evidence>